<dbReference type="PANTHER" id="PTHR47169">
    <property type="entry name" value="OS01G0541250 PROTEIN"/>
    <property type="match status" value="1"/>
</dbReference>
<dbReference type="EMBL" id="KI913211">
    <property type="protein sequence ID" value="ETV66427.1"/>
    <property type="molecule type" value="Genomic_DNA"/>
</dbReference>
<name>W4FFY4_APHAT</name>
<dbReference type="VEuPathDB" id="FungiDB:H257_17094"/>
<proteinExistence type="predicted"/>
<dbReference type="GeneID" id="20819090"/>
<dbReference type="RefSeq" id="XP_009844061.1">
    <property type="nucleotide sequence ID" value="XM_009845759.1"/>
</dbReference>
<dbReference type="PANTHER" id="PTHR47169:SF2">
    <property type="entry name" value="OS01G0541250 PROTEIN"/>
    <property type="match status" value="1"/>
</dbReference>
<dbReference type="OrthoDB" id="77932at2759"/>
<dbReference type="InterPro" id="IPR036397">
    <property type="entry name" value="RNaseH_sf"/>
</dbReference>
<accession>W4FFY4</accession>
<gene>
    <name evidence="1" type="ORF">H257_17094</name>
</gene>
<dbReference type="GO" id="GO:0003676">
    <property type="term" value="F:nucleic acid binding"/>
    <property type="evidence" value="ECO:0007669"/>
    <property type="project" value="InterPro"/>
</dbReference>
<organism evidence="1">
    <name type="scientific">Aphanomyces astaci</name>
    <name type="common">Crayfish plague agent</name>
    <dbReference type="NCBI Taxonomy" id="112090"/>
    <lineage>
        <taxon>Eukaryota</taxon>
        <taxon>Sar</taxon>
        <taxon>Stramenopiles</taxon>
        <taxon>Oomycota</taxon>
        <taxon>Saprolegniomycetes</taxon>
        <taxon>Saprolegniales</taxon>
        <taxon>Verrucalvaceae</taxon>
        <taxon>Aphanomyces</taxon>
    </lineage>
</organism>
<protein>
    <recommendedName>
        <fullName evidence="2">Tc1-like transposase DDE domain-containing protein</fullName>
    </recommendedName>
</protein>
<dbReference type="Gene3D" id="3.30.420.10">
    <property type="entry name" value="Ribonuclease H-like superfamily/Ribonuclease H"/>
    <property type="match status" value="1"/>
</dbReference>
<evidence type="ECO:0000313" key="1">
    <source>
        <dbReference type="EMBL" id="ETV66427.1"/>
    </source>
</evidence>
<dbReference type="AlphaFoldDB" id="W4FFY4"/>
<evidence type="ECO:0008006" key="2">
    <source>
        <dbReference type="Google" id="ProtNLM"/>
    </source>
</evidence>
<sequence length="294" mass="33556">MLTSTLHTYYKRDVIAKYSSVVKPSLTDANTVCRLNWALDHVRDIDGEKFINAMYDTVNVDEKWFFITRLQRKVIGAPGEKIKQRTCRSKRHLLKVMFPSAVARTRWDDSKQEWFDGKIGTWHFTETVLAQRRSCRRDAGTPVMKTVNVTGPTYKAMLIGNVIPAIRSKWRSGESGAIKIQQDNARPHIPPSDVDIVAACKAKGWDMQVAFQPPNSPDLNVLDLGFFRAIQTLQVEKHSSSFEDIFAATEEAWTRVSPLTLNKNFLTLQRCLEKVMLRNGGNDYKIPHMKKDAL</sequence>
<reference evidence="1" key="1">
    <citation type="submission" date="2013-12" db="EMBL/GenBank/DDBJ databases">
        <title>The Genome Sequence of Aphanomyces astaci APO3.</title>
        <authorList>
            <consortium name="The Broad Institute Genomics Platform"/>
            <person name="Russ C."/>
            <person name="Tyler B."/>
            <person name="van West P."/>
            <person name="Dieguez-Uribeondo J."/>
            <person name="Young S.K."/>
            <person name="Zeng Q."/>
            <person name="Gargeya S."/>
            <person name="Fitzgerald M."/>
            <person name="Abouelleil A."/>
            <person name="Alvarado L."/>
            <person name="Chapman S.B."/>
            <person name="Gainer-Dewar J."/>
            <person name="Goldberg J."/>
            <person name="Griggs A."/>
            <person name="Gujja S."/>
            <person name="Hansen M."/>
            <person name="Howarth C."/>
            <person name="Imamovic A."/>
            <person name="Ireland A."/>
            <person name="Larimer J."/>
            <person name="McCowan C."/>
            <person name="Murphy C."/>
            <person name="Pearson M."/>
            <person name="Poon T.W."/>
            <person name="Priest M."/>
            <person name="Roberts A."/>
            <person name="Saif S."/>
            <person name="Shea T."/>
            <person name="Sykes S."/>
            <person name="Wortman J."/>
            <person name="Nusbaum C."/>
            <person name="Birren B."/>
        </authorList>
    </citation>
    <scope>NUCLEOTIDE SEQUENCE [LARGE SCALE GENOMIC DNA]</scope>
    <source>
        <strain evidence="1">APO3</strain>
    </source>
</reference>